<evidence type="ECO:0000313" key="1">
    <source>
        <dbReference type="EMBL" id="QHU33044.1"/>
    </source>
</evidence>
<dbReference type="EMBL" id="MN740556">
    <property type="protein sequence ID" value="QHU33044.1"/>
    <property type="molecule type" value="Genomic_DNA"/>
</dbReference>
<name>A0A6C0LU09_9ZZZZ</name>
<dbReference type="AlphaFoldDB" id="A0A6C0LU09"/>
<reference evidence="1" key="1">
    <citation type="journal article" date="2020" name="Nature">
        <title>Giant virus diversity and host interactions through global metagenomics.</title>
        <authorList>
            <person name="Schulz F."/>
            <person name="Roux S."/>
            <person name="Paez-Espino D."/>
            <person name="Jungbluth S."/>
            <person name="Walsh D.A."/>
            <person name="Denef V.J."/>
            <person name="McMahon K.D."/>
            <person name="Konstantinidis K.T."/>
            <person name="Eloe-Fadrosh E.A."/>
            <person name="Kyrpides N.C."/>
            <person name="Woyke T."/>
        </authorList>
    </citation>
    <scope>NUCLEOTIDE SEQUENCE</scope>
    <source>
        <strain evidence="1">GVMAG-S-1014582-52</strain>
    </source>
</reference>
<accession>A0A6C0LU09</accession>
<protein>
    <submittedName>
        <fullName evidence="1">Uncharacterized protein</fullName>
    </submittedName>
</protein>
<sequence>MSLTTGKNESLRRHLTFPEHNVQCDSQNELYKSKSICEQINCEKTKCRDKKEISNDLLSSKTIISKLQFFYDRLTTYISCNSSEFSFNVKDKQSIIITEKDINVNLNLNLNRFISNVPYHVLTVEQEFIYQNELKLNKIFIVNKDATIIADATCYGIEIIIYNSNNNSTVQIFNVGTSIPPLSTKRLIYLNDIGWVTN</sequence>
<organism evidence="1">
    <name type="scientific">viral metagenome</name>
    <dbReference type="NCBI Taxonomy" id="1070528"/>
    <lineage>
        <taxon>unclassified sequences</taxon>
        <taxon>metagenomes</taxon>
        <taxon>organismal metagenomes</taxon>
    </lineage>
</organism>
<proteinExistence type="predicted"/>